<dbReference type="GO" id="GO:0016746">
    <property type="term" value="F:acyltransferase activity"/>
    <property type="evidence" value="ECO:0007669"/>
    <property type="project" value="UniProtKB-KW"/>
</dbReference>
<dbReference type="EMBL" id="MCGH01000003">
    <property type="protein sequence ID" value="ODM02992.1"/>
    <property type="molecule type" value="Genomic_DNA"/>
</dbReference>
<dbReference type="EC" id="2.3.1.-" evidence="6"/>
<feature type="active site" description="Proton acceptor" evidence="3">
    <location>
        <position position="137"/>
    </location>
</feature>
<feature type="domain" description="PglD N-terminal" evidence="5">
    <location>
        <begin position="3"/>
        <end position="77"/>
    </location>
</feature>
<evidence type="ECO:0000259" key="5">
    <source>
        <dbReference type="Pfam" id="PF17836"/>
    </source>
</evidence>
<sequence>MKKLLIWGAGDQGTVTLDCALAMNCYCKIDLLDIKEKGHREISGYTIYNEQEIDIHEFLNAYDEVVVATGDNAIREQKLLLLTSMDISIATIIHPTAVISPSAKVSKGSTVLAYAVIHTNAVIGIGCIVNTAAIVEHDCVVEDFVNISPRSAVAGHTRIGEKSFLGIGSTIINEITIGKKVVIGAGAVVIRDIPDSVMVAGVPAKIKISLSRKNT</sequence>
<dbReference type="InterPro" id="IPR050179">
    <property type="entry name" value="Trans_hexapeptide_repeat"/>
</dbReference>
<dbReference type="AlphaFoldDB" id="A0A1E3A2J5"/>
<dbReference type="Gene3D" id="2.160.10.10">
    <property type="entry name" value="Hexapeptide repeat proteins"/>
    <property type="match status" value="1"/>
</dbReference>
<evidence type="ECO:0000256" key="2">
    <source>
        <dbReference type="ARBA" id="ARBA00022737"/>
    </source>
</evidence>
<accession>A0A1E3A2J5</accession>
<dbReference type="RefSeq" id="WP_069153587.1">
    <property type="nucleotide sequence ID" value="NZ_BAABXS010000001.1"/>
</dbReference>
<keyword evidence="2" id="KW-0677">Repeat</keyword>
<dbReference type="Gene3D" id="3.40.50.20">
    <property type="match status" value="1"/>
</dbReference>
<dbReference type="InterPro" id="IPR001451">
    <property type="entry name" value="Hexapep"/>
</dbReference>
<comment type="caution">
    <text evidence="6">The sequence shown here is derived from an EMBL/GenBank/DDBJ whole genome shotgun (WGS) entry which is preliminary data.</text>
</comment>
<dbReference type="PATRIC" id="fig|1432052.4.peg.4203"/>
<gene>
    <name evidence="6" type="primary">epsM</name>
    <name evidence="6" type="ORF">BEI61_03786</name>
</gene>
<organism evidence="6 7">
    <name type="scientific">Eisenbergiella tayi</name>
    <dbReference type="NCBI Taxonomy" id="1432052"/>
    <lineage>
        <taxon>Bacteria</taxon>
        <taxon>Bacillati</taxon>
        <taxon>Bacillota</taxon>
        <taxon>Clostridia</taxon>
        <taxon>Lachnospirales</taxon>
        <taxon>Lachnospiraceae</taxon>
        <taxon>Eisenbergiella</taxon>
    </lineage>
</organism>
<feature type="binding site" evidence="4">
    <location>
        <position position="167"/>
    </location>
    <ligand>
        <name>acetyl-CoA</name>
        <dbReference type="ChEBI" id="CHEBI:57288"/>
    </ligand>
</feature>
<evidence type="ECO:0000313" key="6">
    <source>
        <dbReference type="EMBL" id="ODM02992.1"/>
    </source>
</evidence>
<keyword evidence="6" id="KW-0012">Acyltransferase</keyword>
<dbReference type="PANTHER" id="PTHR43300:SF7">
    <property type="entry name" value="UDP-N-ACETYLBACILLOSAMINE N-ACETYLTRANSFERASE"/>
    <property type="match status" value="1"/>
</dbReference>
<dbReference type="InterPro" id="IPR018357">
    <property type="entry name" value="Hexapep_transf_CS"/>
</dbReference>
<dbReference type="Pfam" id="PF00132">
    <property type="entry name" value="Hexapep"/>
    <property type="match status" value="1"/>
</dbReference>
<keyword evidence="1 6" id="KW-0808">Transferase</keyword>
<reference evidence="6 7" key="1">
    <citation type="submission" date="2016-07" db="EMBL/GenBank/DDBJ databases">
        <title>Characterization of isolates of Eisenbergiella tayi derived from blood cultures, using whole genome sequencing.</title>
        <authorList>
            <person name="Burdz T."/>
            <person name="Wiebe D."/>
            <person name="Huynh C."/>
            <person name="Bernard K."/>
        </authorList>
    </citation>
    <scope>NUCLEOTIDE SEQUENCE [LARGE SCALE GENOMIC DNA]</scope>
    <source>
        <strain evidence="6 7">NML 110608</strain>
    </source>
</reference>
<evidence type="ECO:0000256" key="4">
    <source>
        <dbReference type="PIRSR" id="PIRSR620019-2"/>
    </source>
</evidence>
<dbReference type="NCBIfam" id="TIGR03570">
    <property type="entry name" value="NeuD_NnaD"/>
    <property type="match status" value="1"/>
</dbReference>
<dbReference type="InterPro" id="IPR011004">
    <property type="entry name" value="Trimer_LpxA-like_sf"/>
</dbReference>
<dbReference type="PANTHER" id="PTHR43300">
    <property type="entry name" value="ACETYLTRANSFERASE"/>
    <property type="match status" value="1"/>
</dbReference>
<proteinExistence type="predicted"/>
<dbReference type="PROSITE" id="PS00101">
    <property type="entry name" value="HEXAPEP_TRANSFERASES"/>
    <property type="match status" value="1"/>
</dbReference>
<dbReference type="InterPro" id="IPR041561">
    <property type="entry name" value="PglD_N"/>
</dbReference>
<feature type="binding site" evidence="4">
    <location>
        <position position="70"/>
    </location>
    <ligand>
        <name>substrate</name>
    </ligand>
</feature>
<evidence type="ECO:0000256" key="3">
    <source>
        <dbReference type="PIRSR" id="PIRSR620019-1"/>
    </source>
</evidence>
<dbReference type="Pfam" id="PF17836">
    <property type="entry name" value="PglD_N"/>
    <property type="match status" value="1"/>
</dbReference>
<dbReference type="CDD" id="cd03360">
    <property type="entry name" value="LbH_AT_putative"/>
    <property type="match status" value="1"/>
</dbReference>
<dbReference type="InterPro" id="IPR020019">
    <property type="entry name" value="AcTrfase_PglD-like"/>
</dbReference>
<dbReference type="SUPFAM" id="SSF51161">
    <property type="entry name" value="Trimeric LpxA-like enzymes"/>
    <property type="match status" value="1"/>
</dbReference>
<evidence type="ECO:0000256" key="1">
    <source>
        <dbReference type="ARBA" id="ARBA00022679"/>
    </source>
</evidence>
<protein>
    <submittedName>
        <fullName evidence="6">Putative acetyltransferase EpsM</fullName>
        <ecNumber evidence="6">2.3.1.-</ecNumber>
    </submittedName>
</protein>
<dbReference type="Proteomes" id="UP000094067">
    <property type="component" value="Unassembled WGS sequence"/>
</dbReference>
<feature type="site" description="Increases basicity of active site His" evidence="3">
    <location>
        <position position="138"/>
    </location>
</feature>
<evidence type="ECO:0000313" key="7">
    <source>
        <dbReference type="Proteomes" id="UP000094067"/>
    </source>
</evidence>
<name>A0A1E3A2J5_9FIRM</name>